<accession>A0A7T1ALJ3</accession>
<name>A0A7T1ALJ3_ATRLM</name>
<dbReference type="InterPro" id="IPR006680">
    <property type="entry name" value="Amidohydro-rel"/>
</dbReference>
<keyword evidence="4" id="KW-1185">Reference proteome</keyword>
<dbReference type="GO" id="GO:0016787">
    <property type="term" value="F:hydrolase activity"/>
    <property type="evidence" value="ECO:0007669"/>
    <property type="project" value="InterPro"/>
</dbReference>
<dbReference type="PANTHER" id="PTHR21240">
    <property type="entry name" value="2-AMINO-3-CARBOXYLMUCONATE-6-SEMIALDEHYDE DECARBOXYLASE"/>
    <property type="match status" value="1"/>
</dbReference>
<protein>
    <recommendedName>
        <fullName evidence="2">Amidohydrolase-related domain-containing protein</fullName>
    </recommendedName>
</protein>
<evidence type="ECO:0000256" key="1">
    <source>
        <dbReference type="ARBA" id="ARBA00023239"/>
    </source>
</evidence>
<dbReference type="Proteomes" id="UP000594463">
    <property type="component" value="Chromosome"/>
</dbReference>
<organism evidence="3 4">
    <name type="scientific">Atribacter laminatus</name>
    <dbReference type="NCBI Taxonomy" id="2847778"/>
    <lineage>
        <taxon>Bacteria</taxon>
        <taxon>Pseudomonadati</taxon>
        <taxon>Atribacterota</taxon>
        <taxon>Atribacteria</taxon>
        <taxon>Atribacterales</taxon>
        <taxon>Atribacteraceae</taxon>
        <taxon>Atribacter</taxon>
    </lineage>
</organism>
<dbReference type="Pfam" id="PF04909">
    <property type="entry name" value="Amidohydro_2"/>
    <property type="match status" value="1"/>
</dbReference>
<gene>
    <name evidence="3" type="ORF">RT761_01371</name>
</gene>
<dbReference type="GO" id="GO:0016831">
    <property type="term" value="F:carboxy-lyase activity"/>
    <property type="evidence" value="ECO:0007669"/>
    <property type="project" value="InterPro"/>
</dbReference>
<dbReference type="EMBL" id="CP065383">
    <property type="protein sequence ID" value="QPM68157.1"/>
    <property type="molecule type" value="Genomic_DNA"/>
</dbReference>
<dbReference type="InterPro" id="IPR032465">
    <property type="entry name" value="ACMSD"/>
</dbReference>
<proteinExistence type="predicted"/>
<evidence type="ECO:0000313" key="4">
    <source>
        <dbReference type="Proteomes" id="UP000594463"/>
    </source>
</evidence>
<dbReference type="InterPro" id="IPR032466">
    <property type="entry name" value="Metal_Hydrolase"/>
</dbReference>
<keyword evidence="1" id="KW-0456">Lyase</keyword>
<evidence type="ECO:0000259" key="2">
    <source>
        <dbReference type="Pfam" id="PF04909"/>
    </source>
</evidence>
<dbReference type="Gene3D" id="3.20.20.140">
    <property type="entry name" value="Metal-dependent hydrolases"/>
    <property type="match status" value="1"/>
</dbReference>
<sequence>MIDVHVHYYGNQQSEPGKSDKELIDKMNRCGISLSIVNSLTGLTDNDSSTGNLEVFNLVSSYPKRLLGMASVNPYHRIVAENELEKCLSVYKFRGLKLHPWIQGYYAHNKICFKIFEICEHYNVPILFHSGTPPYSQVGQIAYIAEQFSNVKIILGHMGLTYQWREAIELASSYENLFLDTCGITYPFALKKAISRVGVEKILFATDSPFLEPEMETLKLRNLKLSSEDWEKIAYKNAKLLFRINDL</sequence>
<reference evidence="3 4" key="1">
    <citation type="journal article" date="2021" name="Nat. Commun.">
        <title>Isolation of a member of the candidate phylum Atribacteria reveals a unique cell membrane structure.</title>
        <authorList>
            <person name="Taiki K."/>
            <person name="Nobu M.K."/>
            <person name="Kusada H."/>
            <person name="Meng X.-Y."/>
            <person name="Hosoki N."/>
            <person name="Uematsu K."/>
            <person name="Yoshioka H."/>
            <person name="Kamagata Y."/>
            <person name="Tamaki H."/>
        </authorList>
    </citation>
    <scope>NUCLEOTIDE SEQUENCE [LARGE SCALE GENOMIC DNA]</scope>
    <source>
        <strain evidence="3 4">RT761</strain>
    </source>
</reference>
<dbReference type="RefSeq" id="WP_246465329.1">
    <property type="nucleotide sequence ID" value="NZ_CP065383.1"/>
</dbReference>
<feature type="domain" description="Amidohydrolase-related" evidence="2">
    <location>
        <begin position="52"/>
        <end position="244"/>
    </location>
</feature>
<dbReference type="PANTHER" id="PTHR21240:SF19">
    <property type="entry name" value="CATALYTIC_ HYDROLASE"/>
    <property type="match status" value="1"/>
</dbReference>
<dbReference type="KEGG" id="alam:RT761_01371"/>
<dbReference type="SUPFAM" id="SSF51556">
    <property type="entry name" value="Metallo-dependent hydrolases"/>
    <property type="match status" value="1"/>
</dbReference>
<evidence type="ECO:0000313" key="3">
    <source>
        <dbReference type="EMBL" id="QPM68157.1"/>
    </source>
</evidence>
<dbReference type="AlphaFoldDB" id="A0A7T1ALJ3"/>